<dbReference type="HOGENOM" id="CLU_041143_0_0_0"/>
<dbReference type="OrthoDB" id="366350at2"/>
<dbReference type="AlphaFoldDB" id="Q01WI4"/>
<evidence type="ECO:0008006" key="3">
    <source>
        <dbReference type="Google" id="ProtNLM"/>
    </source>
</evidence>
<dbReference type="InParanoid" id="Q01WI4"/>
<feature type="transmembrane region" description="Helical" evidence="1">
    <location>
        <begin position="12"/>
        <end position="34"/>
    </location>
</feature>
<proteinExistence type="predicted"/>
<evidence type="ECO:0000313" key="2">
    <source>
        <dbReference type="EMBL" id="ABJ85981.1"/>
    </source>
</evidence>
<keyword evidence="1" id="KW-0812">Transmembrane</keyword>
<dbReference type="InterPro" id="IPR017853">
    <property type="entry name" value="GH"/>
</dbReference>
<dbReference type="CAZy" id="GH79">
    <property type="family name" value="Glycoside Hydrolase Family 79"/>
</dbReference>
<dbReference type="eggNOG" id="ENOG502Z9F7">
    <property type="taxonomic scope" value="Bacteria"/>
</dbReference>
<organism evidence="2">
    <name type="scientific">Solibacter usitatus (strain Ellin6076)</name>
    <dbReference type="NCBI Taxonomy" id="234267"/>
    <lineage>
        <taxon>Bacteria</taxon>
        <taxon>Pseudomonadati</taxon>
        <taxon>Acidobacteriota</taxon>
        <taxon>Terriglobia</taxon>
        <taxon>Bryobacterales</taxon>
        <taxon>Solibacteraceae</taxon>
        <taxon>Candidatus Solibacter</taxon>
    </lineage>
</organism>
<keyword evidence="1" id="KW-1133">Transmembrane helix</keyword>
<reference evidence="2" key="1">
    <citation type="submission" date="2006-10" db="EMBL/GenBank/DDBJ databases">
        <title>Complete sequence of Solibacter usitatus Ellin6076.</title>
        <authorList>
            <consortium name="US DOE Joint Genome Institute"/>
            <person name="Copeland A."/>
            <person name="Lucas S."/>
            <person name="Lapidus A."/>
            <person name="Barry K."/>
            <person name="Detter J.C."/>
            <person name="Glavina del Rio T."/>
            <person name="Hammon N."/>
            <person name="Israni S."/>
            <person name="Dalin E."/>
            <person name="Tice H."/>
            <person name="Pitluck S."/>
            <person name="Thompson L.S."/>
            <person name="Brettin T."/>
            <person name="Bruce D."/>
            <person name="Han C."/>
            <person name="Tapia R."/>
            <person name="Gilna P."/>
            <person name="Schmutz J."/>
            <person name="Larimer F."/>
            <person name="Land M."/>
            <person name="Hauser L."/>
            <person name="Kyrpides N."/>
            <person name="Mikhailova N."/>
            <person name="Janssen P.H."/>
            <person name="Kuske C.R."/>
            <person name="Richardson P."/>
        </authorList>
    </citation>
    <scope>NUCLEOTIDE SEQUENCE</scope>
    <source>
        <strain evidence="2">Ellin6076</strain>
    </source>
</reference>
<dbReference type="STRING" id="234267.Acid_5025"/>
<protein>
    <recommendedName>
        <fullName evidence="3">Glycoside hydrolase, family 79</fullName>
    </recommendedName>
</protein>
<keyword evidence="1" id="KW-0472">Membrane</keyword>
<sequence precursor="true">MTKQQVEQVAGIILGGLAAVVGAALLGGAVPAPIAPGSLPRIGTVDERFQSFNIEMVEVTGGRFWKPYGKQVDAILQAQEKARKRGDKAPAGMDPELYQYRAPIDLANPRLRKLAAALGPAYLRVSGTWANSTYFHDSESQPPATPPEGFGSVLTRAQWKGVVDFARAVNAKLITSFATSTGTRDETGVWTPRQARQFLDYTKSVKGSIAAAEFMNEPNFAVLAGVPKGYDAKAYARDLAVFLPFAKKEAPDMVILGPGSVGEGGSLVKEGASLPFPMLKSEDLLAATGPVFDAFSYHFYGAVSQRCASMGPGGTTPVDALSDEWLARTNSAEAYYRGMRDRFNFGKPMWLTETADAACGGNPWGATFLDSFRYVNQLGSLAKRIVQVVAQNTLSASDYGLVDERTLTPRPNYWSAVLWRRFMGATVLEAGPVSEPAIHVYAHCLAGVPGGVALLAINADRGVYKPIEVAVAAERYTLTATDLLGSAVRLNGSELRLGYDGELPRFVPVPSPAGQVMLAPASITFLAIPAANNQSCR</sequence>
<dbReference type="SUPFAM" id="SSF51445">
    <property type="entry name" value="(Trans)glycosidases"/>
    <property type="match status" value="1"/>
</dbReference>
<name>Q01WI4_SOLUE</name>
<dbReference type="PANTHER" id="PTHR46145:SF4">
    <property type="entry name" value="HEPARANASE"/>
    <property type="match status" value="1"/>
</dbReference>
<accession>Q01WI4</accession>
<dbReference type="Gene3D" id="3.20.20.80">
    <property type="entry name" value="Glycosidases"/>
    <property type="match status" value="1"/>
</dbReference>
<dbReference type="EMBL" id="CP000473">
    <property type="protein sequence ID" value="ABJ85981.1"/>
    <property type="molecule type" value="Genomic_DNA"/>
</dbReference>
<dbReference type="KEGG" id="sus:Acid_5025"/>
<evidence type="ECO:0000256" key="1">
    <source>
        <dbReference type="SAM" id="Phobius"/>
    </source>
</evidence>
<gene>
    <name evidence="2" type="ordered locus">Acid_5025</name>
</gene>
<dbReference type="PANTHER" id="PTHR46145">
    <property type="entry name" value="HEPARANASE"/>
    <property type="match status" value="1"/>
</dbReference>